<accession>A0A7W5BBV5</accession>
<feature type="domain" description="Putative regulatory protein FmdB zinc ribbon" evidence="2">
    <location>
        <begin position="1"/>
        <end position="42"/>
    </location>
</feature>
<dbReference type="Proteomes" id="UP000541535">
    <property type="component" value="Unassembled WGS sequence"/>
</dbReference>
<evidence type="ECO:0000313" key="4">
    <source>
        <dbReference type="Proteomes" id="UP000541535"/>
    </source>
</evidence>
<comment type="caution">
    <text evidence="3">The sequence shown here is derived from an EMBL/GenBank/DDBJ whole genome shotgun (WGS) entry which is preliminary data.</text>
</comment>
<dbReference type="EMBL" id="JACHXD010000009">
    <property type="protein sequence ID" value="MBB3120268.1"/>
    <property type="molecule type" value="Genomic_DNA"/>
</dbReference>
<evidence type="ECO:0000259" key="2">
    <source>
        <dbReference type="SMART" id="SM00834"/>
    </source>
</evidence>
<feature type="region of interest" description="Disordered" evidence="1">
    <location>
        <begin position="65"/>
        <end position="101"/>
    </location>
</feature>
<dbReference type="NCBIfam" id="TIGR02605">
    <property type="entry name" value="CxxC_CxxC_SSSS"/>
    <property type="match status" value="1"/>
</dbReference>
<name>A0A7W5BBV5_9BURK</name>
<protein>
    <submittedName>
        <fullName evidence="3">Putative FmdB family regulatory protein</fullName>
    </submittedName>
</protein>
<dbReference type="PANTHER" id="PTHR34404:SF2">
    <property type="entry name" value="CONSERVED SERINE RICH PROTEIN"/>
    <property type="match status" value="1"/>
</dbReference>
<proteinExistence type="predicted"/>
<reference evidence="3 4" key="1">
    <citation type="submission" date="2020-08" db="EMBL/GenBank/DDBJ databases">
        <title>Genomic Encyclopedia of Type Strains, Phase III (KMG-III): the genomes of soil and plant-associated and newly described type strains.</title>
        <authorList>
            <person name="Whitman W."/>
        </authorList>
    </citation>
    <scope>NUCLEOTIDE SEQUENCE [LARGE SCALE GENOMIC DNA]</scope>
    <source>
        <strain evidence="3 4">CECT 8897</strain>
    </source>
</reference>
<dbReference type="PANTHER" id="PTHR34404">
    <property type="entry name" value="REGULATORY PROTEIN, FMDB FAMILY"/>
    <property type="match status" value="1"/>
</dbReference>
<dbReference type="Pfam" id="PF09723">
    <property type="entry name" value="Zn_ribbon_8"/>
    <property type="match status" value="1"/>
</dbReference>
<evidence type="ECO:0000313" key="3">
    <source>
        <dbReference type="EMBL" id="MBB3120268.1"/>
    </source>
</evidence>
<sequence>MPIYAYRCEECGFAKDVLQKISDPQLTDCPSCGKSAFKKQLTAAGFQLKGTGWYVTDFRGGSVPATGVASNNTAPAKSEAAPAASSAPAAASSGGGSGESA</sequence>
<feature type="compositionally biased region" description="Low complexity" evidence="1">
    <location>
        <begin position="74"/>
        <end position="92"/>
    </location>
</feature>
<organism evidence="3 4">
    <name type="scientific">Pseudoduganella violacea</name>
    <dbReference type="NCBI Taxonomy" id="1715466"/>
    <lineage>
        <taxon>Bacteria</taxon>
        <taxon>Pseudomonadati</taxon>
        <taxon>Pseudomonadota</taxon>
        <taxon>Betaproteobacteria</taxon>
        <taxon>Burkholderiales</taxon>
        <taxon>Oxalobacteraceae</taxon>
        <taxon>Telluria group</taxon>
        <taxon>Pseudoduganella</taxon>
    </lineage>
</organism>
<dbReference type="RefSeq" id="WP_183442023.1">
    <property type="nucleotide sequence ID" value="NZ_JACHXD010000009.1"/>
</dbReference>
<dbReference type="AlphaFoldDB" id="A0A7W5BBV5"/>
<gene>
    <name evidence="3" type="ORF">FHS03_003332</name>
</gene>
<evidence type="ECO:0000256" key="1">
    <source>
        <dbReference type="SAM" id="MobiDB-lite"/>
    </source>
</evidence>
<keyword evidence="4" id="KW-1185">Reference proteome</keyword>
<dbReference type="SMART" id="SM00834">
    <property type="entry name" value="CxxC_CXXC_SSSS"/>
    <property type="match status" value="1"/>
</dbReference>
<dbReference type="InterPro" id="IPR013429">
    <property type="entry name" value="Regulatory_FmdB_Zinc_ribbon"/>
</dbReference>